<feature type="domain" description="EDR1/CTR1/ARMC3-like peptidase-like" evidence="3">
    <location>
        <begin position="127"/>
        <end position="329"/>
    </location>
</feature>
<gene>
    <name evidence="4" type="ORF">Fot_10035</name>
</gene>
<keyword evidence="4" id="KW-0808">Transferase</keyword>
<organism evidence="4 5">
    <name type="scientific">Forsythia ovata</name>
    <dbReference type="NCBI Taxonomy" id="205694"/>
    <lineage>
        <taxon>Eukaryota</taxon>
        <taxon>Viridiplantae</taxon>
        <taxon>Streptophyta</taxon>
        <taxon>Embryophyta</taxon>
        <taxon>Tracheophyta</taxon>
        <taxon>Spermatophyta</taxon>
        <taxon>Magnoliopsida</taxon>
        <taxon>eudicotyledons</taxon>
        <taxon>Gunneridae</taxon>
        <taxon>Pentapetalae</taxon>
        <taxon>asterids</taxon>
        <taxon>lamiids</taxon>
        <taxon>Lamiales</taxon>
        <taxon>Oleaceae</taxon>
        <taxon>Forsythieae</taxon>
        <taxon>Forsythia</taxon>
    </lineage>
</organism>
<feature type="compositionally biased region" description="Low complexity" evidence="2">
    <location>
        <begin position="57"/>
        <end position="78"/>
    </location>
</feature>
<feature type="region of interest" description="Disordered" evidence="2">
    <location>
        <begin position="1"/>
        <end position="78"/>
    </location>
</feature>
<dbReference type="PANTHER" id="PTHR46618:SF1">
    <property type="entry name" value="ARMADILLO REPEAT-CONTAINING PROTEIN 3"/>
    <property type="match status" value="1"/>
</dbReference>
<proteinExistence type="predicted"/>
<reference evidence="5" key="1">
    <citation type="submission" date="2024-07" db="EMBL/GenBank/DDBJ databases">
        <title>Two chromosome-level genome assemblies of Korean endemic species Abeliophyllum distichum and Forsythia ovata (Oleaceae).</title>
        <authorList>
            <person name="Jang H."/>
        </authorList>
    </citation>
    <scope>NUCLEOTIDE SEQUENCE [LARGE SCALE GENOMIC DNA]</scope>
</reference>
<evidence type="ECO:0000259" key="3">
    <source>
        <dbReference type="Pfam" id="PF14381"/>
    </source>
</evidence>
<evidence type="ECO:0000256" key="2">
    <source>
        <dbReference type="SAM" id="MobiDB-lite"/>
    </source>
</evidence>
<dbReference type="Pfam" id="PF14381">
    <property type="entry name" value="EDR1_CTR1_ARMC3_pept"/>
    <property type="match status" value="1"/>
</dbReference>
<dbReference type="GO" id="GO:0016301">
    <property type="term" value="F:kinase activity"/>
    <property type="evidence" value="ECO:0007669"/>
    <property type="project" value="UniProtKB-KW"/>
</dbReference>
<keyword evidence="5" id="KW-1185">Reference proteome</keyword>
<keyword evidence="1" id="KW-0677">Repeat</keyword>
<name>A0ABD1WFP6_9LAMI</name>
<evidence type="ECO:0000313" key="4">
    <source>
        <dbReference type="EMBL" id="KAL2548505.1"/>
    </source>
</evidence>
<dbReference type="Proteomes" id="UP001604277">
    <property type="component" value="Unassembled WGS sequence"/>
</dbReference>
<comment type="caution">
    <text evidence="4">The sequence shown here is derived from an EMBL/GenBank/DDBJ whole genome shotgun (WGS) entry which is preliminary data.</text>
</comment>
<evidence type="ECO:0000313" key="5">
    <source>
        <dbReference type="Proteomes" id="UP001604277"/>
    </source>
</evidence>
<feature type="compositionally biased region" description="Basic residues" evidence="2">
    <location>
        <begin position="1"/>
        <end position="11"/>
    </location>
</feature>
<dbReference type="EMBL" id="JBFOLJ010000003">
    <property type="protein sequence ID" value="KAL2548505.1"/>
    <property type="molecule type" value="Genomic_DNA"/>
</dbReference>
<accession>A0ABD1WFP6</accession>
<protein>
    <submittedName>
        <fullName evidence="4">Protein kinase superfamily protein</fullName>
    </submittedName>
</protein>
<dbReference type="AlphaFoldDB" id="A0ABD1WFP6"/>
<sequence>MSKVKHLLRKLHIGDHQQQGRPPALDPSPQTTPSQSSPASSPSSDPNPILAQPASGSLENENSVSDSNSNSNSNPNSNFNFFEEEFQVQLALAISASDPGQNHDPETAQINVAKQISLGCSPSQSLAEFLSLRYWSYNAINYDEKVIDGFYDVCGIDSNLLSQAKIPSLVDLQLISVMDNVGSEVVLVNRTLDTELRELEEKVYYMSVECLALERGTSFLVQNIADLIVDRMGGPVNDAEEMFKRWRARSYDLQICLNTIILPLGCLDVGHSRQRALLFKVLADRINLPCKLVKGSYYTGTDEGAVNLIKLDSGSEYIVDLMGAPGTLIPAEFRYEGVLHSVVGTTRSSCTTFDEGAGSGSLMPNNDVTFKIKSSSSESPSICPESKRDCKAAGQSRTGQLKHDFGSLHLSLHGVCEESAGVGKKASAKTEIAS</sequence>
<dbReference type="InterPro" id="IPR055164">
    <property type="entry name" value="EDR1/CTR1/ARMC3-like_pept-like"/>
</dbReference>
<evidence type="ECO:0000256" key="1">
    <source>
        <dbReference type="ARBA" id="ARBA00022737"/>
    </source>
</evidence>
<dbReference type="InterPro" id="IPR052441">
    <property type="entry name" value="Armadillo-Ser/Thr_Kinase"/>
</dbReference>
<keyword evidence="4" id="KW-0418">Kinase</keyword>
<dbReference type="PANTHER" id="PTHR46618">
    <property type="entry name" value="ARMADILLO REPEAT-CONTAINING PROTEIN 3"/>
    <property type="match status" value="1"/>
</dbReference>
<feature type="compositionally biased region" description="Low complexity" evidence="2">
    <location>
        <begin position="27"/>
        <end position="46"/>
    </location>
</feature>